<dbReference type="InterPro" id="IPR004942">
    <property type="entry name" value="Roadblock/LAMTOR2_dom"/>
</dbReference>
<organism evidence="2 3">
    <name type="scientific">Candidatus Methanoperedens nitratireducens</name>
    <dbReference type="NCBI Taxonomy" id="1392998"/>
    <lineage>
        <taxon>Archaea</taxon>
        <taxon>Methanobacteriati</taxon>
        <taxon>Methanobacteriota</taxon>
        <taxon>Stenosarchaea group</taxon>
        <taxon>Methanomicrobia</taxon>
        <taxon>Methanosarcinales</taxon>
        <taxon>ANME-2 cluster</taxon>
        <taxon>Candidatus Methanoperedentaceae</taxon>
        <taxon>Candidatus Methanoperedens</taxon>
    </lineage>
</organism>
<keyword evidence="3" id="KW-1185">Reference proteome</keyword>
<feature type="domain" description="Roadblock/LAMTOR2" evidence="1">
    <location>
        <begin position="8"/>
        <end position="97"/>
    </location>
</feature>
<protein>
    <submittedName>
        <fullName evidence="2">Roadblock/LC7 family protein</fullName>
    </submittedName>
</protein>
<dbReference type="AlphaFoldDB" id="A0A284VR81"/>
<dbReference type="SUPFAM" id="SSF103196">
    <property type="entry name" value="Roadblock/LC7 domain"/>
    <property type="match status" value="1"/>
</dbReference>
<dbReference type="GO" id="GO:0060090">
    <property type="term" value="F:molecular adaptor activity"/>
    <property type="evidence" value="ECO:0007669"/>
    <property type="project" value="InterPro"/>
</dbReference>
<dbReference type="Proteomes" id="UP000218615">
    <property type="component" value="Unassembled WGS sequence"/>
</dbReference>
<dbReference type="Gene3D" id="3.30.450.30">
    <property type="entry name" value="Dynein light chain 2a, cytoplasmic"/>
    <property type="match status" value="1"/>
</dbReference>
<dbReference type="GO" id="GO:0032008">
    <property type="term" value="P:positive regulation of TOR signaling"/>
    <property type="evidence" value="ECO:0007669"/>
    <property type="project" value="InterPro"/>
</dbReference>
<evidence type="ECO:0000259" key="1">
    <source>
        <dbReference type="SMART" id="SM00960"/>
    </source>
</evidence>
<name>A0A284VR81_9EURY</name>
<dbReference type="Pfam" id="PF03259">
    <property type="entry name" value="Robl_LC7"/>
    <property type="match status" value="1"/>
</dbReference>
<dbReference type="PANTHER" id="PTHR13323">
    <property type="entry name" value="LATE ENDOSOMAL/LYSOSOMAL MP1 INTERACTING PROTEIN"/>
    <property type="match status" value="1"/>
</dbReference>
<sequence>MPDTIDMVDKILADLKRVGGVEACAAASRDGLLIRGVLQKEQLAESIAAMSATMLGAAETATIEFGKGIPQRIIVETANGRLITTGAGPKALLIVIVNSETGLGLILLELEKAAMKLKELLP</sequence>
<dbReference type="EMBL" id="FZMP01000193">
    <property type="protein sequence ID" value="SNQ61687.1"/>
    <property type="molecule type" value="Genomic_DNA"/>
</dbReference>
<reference evidence="3" key="1">
    <citation type="submission" date="2017-06" db="EMBL/GenBank/DDBJ databases">
        <authorList>
            <person name="Cremers G."/>
        </authorList>
    </citation>
    <scope>NUCLEOTIDE SEQUENCE [LARGE SCALE GENOMIC DNA]</scope>
</reference>
<gene>
    <name evidence="2" type="ORF">MNV_470018</name>
</gene>
<evidence type="ECO:0000313" key="2">
    <source>
        <dbReference type="EMBL" id="SNQ61687.1"/>
    </source>
</evidence>
<dbReference type="STRING" id="1392998.ANME2D_00914"/>
<dbReference type="GO" id="GO:0005085">
    <property type="term" value="F:guanyl-nucleotide exchange factor activity"/>
    <property type="evidence" value="ECO:0007669"/>
    <property type="project" value="InterPro"/>
</dbReference>
<dbReference type="InterPro" id="IPR037587">
    <property type="entry name" value="LAMTOR2-like"/>
</dbReference>
<dbReference type="SMART" id="SM00960">
    <property type="entry name" value="Robl_LC7"/>
    <property type="match status" value="1"/>
</dbReference>
<dbReference type="OrthoDB" id="146634at2157"/>
<evidence type="ECO:0000313" key="3">
    <source>
        <dbReference type="Proteomes" id="UP000218615"/>
    </source>
</evidence>
<accession>A0A284VR81</accession>
<proteinExistence type="predicted"/>
<dbReference type="RefSeq" id="WP_096206344.1">
    <property type="nucleotide sequence ID" value="NZ_FZMP01000193.1"/>
</dbReference>